<evidence type="ECO:0000313" key="1">
    <source>
        <dbReference type="EMBL" id="OCL10187.1"/>
    </source>
</evidence>
<gene>
    <name evidence="1" type="ORF">AOQ84DRAFT_5252</name>
</gene>
<dbReference type="Proteomes" id="UP000250140">
    <property type="component" value="Unassembled WGS sequence"/>
</dbReference>
<dbReference type="EMBL" id="KV749297">
    <property type="protein sequence ID" value="OCL10187.1"/>
    <property type="molecule type" value="Genomic_DNA"/>
</dbReference>
<reference evidence="1 2" key="1">
    <citation type="journal article" date="2016" name="Nat. Commun.">
        <title>Ectomycorrhizal ecology is imprinted in the genome of the dominant symbiotic fungus Cenococcum geophilum.</title>
        <authorList>
            <consortium name="DOE Joint Genome Institute"/>
            <person name="Peter M."/>
            <person name="Kohler A."/>
            <person name="Ohm R.A."/>
            <person name="Kuo A."/>
            <person name="Krutzmann J."/>
            <person name="Morin E."/>
            <person name="Arend M."/>
            <person name="Barry K.W."/>
            <person name="Binder M."/>
            <person name="Choi C."/>
            <person name="Clum A."/>
            <person name="Copeland A."/>
            <person name="Grisel N."/>
            <person name="Haridas S."/>
            <person name="Kipfer T."/>
            <person name="LaButti K."/>
            <person name="Lindquist E."/>
            <person name="Lipzen A."/>
            <person name="Maire R."/>
            <person name="Meier B."/>
            <person name="Mihaltcheva S."/>
            <person name="Molinier V."/>
            <person name="Murat C."/>
            <person name="Poggeler S."/>
            <person name="Quandt C.A."/>
            <person name="Sperisen C."/>
            <person name="Tritt A."/>
            <person name="Tisserant E."/>
            <person name="Crous P.W."/>
            <person name="Henrissat B."/>
            <person name="Nehls U."/>
            <person name="Egli S."/>
            <person name="Spatafora J.W."/>
            <person name="Grigoriev I.V."/>
            <person name="Martin F.M."/>
        </authorList>
    </citation>
    <scope>NUCLEOTIDE SEQUENCE [LARGE SCALE GENOMIC DNA]</scope>
    <source>
        <strain evidence="1 2">CBS 207.34</strain>
    </source>
</reference>
<sequence length="89" mass="9608">MRKCWLNMCQITAPAGLSDFVSAIQATPQGSAPRSAPPSLRGLVRTAGLRGIQRLLHGFSYSPSRGFGTDRPAAWHALSGAFRRNLTIK</sequence>
<name>A0A8E2JUZ7_9PEZI</name>
<protein>
    <submittedName>
        <fullName evidence="1">Uncharacterized protein</fullName>
    </submittedName>
</protein>
<organism evidence="1 2">
    <name type="scientific">Glonium stellatum</name>
    <dbReference type="NCBI Taxonomy" id="574774"/>
    <lineage>
        <taxon>Eukaryota</taxon>
        <taxon>Fungi</taxon>
        <taxon>Dikarya</taxon>
        <taxon>Ascomycota</taxon>
        <taxon>Pezizomycotina</taxon>
        <taxon>Dothideomycetes</taxon>
        <taxon>Pleosporomycetidae</taxon>
        <taxon>Gloniales</taxon>
        <taxon>Gloniaceae</taxon>
        <taxon>Glonium</taxon>
    </lineage>
</organism>
<evidence type="ECO:0000313" key="2">
    <source>
        <dbReference type="Proteomes" id="UP000250140"/>
    </source>
</evidence>
<dbReference type="AlphaFoldDB" id="A0A8E2JUZ7"/>
<keyword evidence="2" id="KW-1185">Reference proteome</keyword>
<proteinExistence type="predicted"/>
<accession>A0A8E2JUZ7</accession>